<evidence type="ECO:0000256" key="14">
    <source>
        <dbReference type="ARBA" id="ARBA00022840"/>
    </source>
</evidence>
<keyword evidence="13" id="KW-0418">Kinase</keyword>
<comment type="catalytic activity">
    <reaction evidence="3">
        <text>adenosylcob(III)inamide + GTP = adenosylcob(III)inamide phosphate + GDP + H(+)</text>
        <dbReference type="Rhea" id="RHEA:15765"/>
        <dbReference type="ChEBI" id="CHEBI:2480"/>
        <dbReference type="ChEBI" id="CHEBI:15378"/>
        <dbReference type="ChEBI" id="CHEBI:37565"/>
        <dbReference type="ChEBI" id="CHEBI:58189"/>
        <dbReference type="ChEBI" id="CHEBI:58502"/>
        <dbReference type="EC" id="2.7.1.156"/>
    </reaction>
</comment>
<keyword evidence="12 19" id="KW-0547">Nucleotide-binding</keyword>
<evidence type="ECO:0000256" key="6">
    <source>
        <dbReference type="ARBA" id="ARBA00005159"/>
    </source>
</evidence>
<gene>
    <name evidence="21" type="ORF">TCEL_01191</name>
</gene>
<comment type="catalytic activity">
    <reaction evidence="1">
        <text>adenosylcob(III)inamide + ATP = adenosylcob(III)inamide phosphate + ADP + H(+)</text>
        <dbReference type="Rhea" id="RHEA:15769"/>
        <dbReference type="ChEBI" id="CHEBI:2480"/>
        <dbReference type="ChEBI" id="CHEBI:15378"/>
        <dbReference type="ChEBI" id="CHEBI:30616"/>
        <dbReference type="ChEBI" id="CHEBI:58502"/>
        <dbReference type="ChEBI" id="CHEBI:456216"/>
        <dbReference type="EC" id="2.7.1.156"/>
    </reaction>
</comment>
<feature type="binding site" evidence="19">
    <location>
        <begin position="31"/>
        <end position="33"/>
    </location>
    <ligand>
        <name>GTP</name>
        <dbReference type="ChEBI" id="CHEBI:37565"/>
    </ligand>
</feature>
<evidence type="ECO:0000256" key="15">
    <source>
        <dbReference type="ARBA" id="ARBA00023134"/>
    </source>
</evidence>
<accession>R7RM80</accession>
<evidence type="ECO:0000256" key="20">
    <source>
        <dbReference type="SAM" id="Coils"/>
    </source>
</evidence>
<evidence type="ECO:0000256" key="16">
    <source>
        <dbReference type="ARBA" id="ARBA00029570"/>
    </source>
</evidence>
<evidence type="ECO:0000256" key="2">
    <source>
        <dbReference type="ARBA" id="ARBA00000711"/>
    </source>
</evidence>
<dbReference type="PIRSF" id="PIRSF006135">
    <property type="entry name" value="CobU"/>
    <property type="match status" value="1"/>
</dbReference>
<protein>
    <recommendedName>
        <fullName evidence="16">Adenosylcobinamide kinase</fullName>
        <ecNumber evidence="8">2.7.1.156</ecNumber>
        <ecNumber evidence="9">2.7.7.62</ecNumber>
    </recommendedName>
    <alternativeName>
        <fullName evidence="17">Adenosylcobinamide-phosphate guanylyltransferase</fullName>
    </alternativeName>
</protein>
<evidence type="ECO:0000256" key="5">
    <source>
        <dbReference type="ARBA" id="ARBA00004692"/>
    </source>
</evidence>
<feature type="binding site" evidence="19">
    <location>
        <position position="59"/>
    </location>
    <ligand>
        <name>GTP</name>
        <dbReference type="ChEBI" id="CHEBI:37565"/>
    </ligand>
</feature>
<evidence type="ECO:0000256" key="19">
    <source>
        <dbReference type="PIRSR" id="PIRSR006135-2"/>
    </source>
</evidence>
<evidence type="ECO:0000256" key="18">
    <source>
        <dbReference type="PIRSR" id="PIRSR006135-1"/>
    </source>
</evidence>
<dbReference type="GO" id="GO:0005524">
    <property type="term" value="F:ATP binding"/>
    <property type="evidence" value="ECO:0007669"/>
    <property type="project" value="UniProtKB-KW"/>
</dbReference>
<comment type="similarity">
    <text evidence="7">Belongs to the CobU/CobP family.</text>
</comment>
<dbReference type="AlphaFoldDB" id="R7RM80"/>
<dbReference type="PANTHER" id="PTHR34848:SF1">
    <property type="entry name" value="BIFUNCTIONAL ADENOSYLCOBALAMIN BIOSYNTHESIS PROTEIN COBU"/>
    <property type="match status" value="1"/>
</dbReference>
<keyword evidence="10" id="KW-0169">Cobalamin biosynthesis</keyword>
<dbReference type="GO" id="GO:0005525">
    <property type="term" value="F:GTP binding"/>
    <property type="evidence" value="ECO:0007669"/>
    <property type="project" value="UniProtKB-KW"/>
</dbReference>
<evidence type="ECO:0000256" key="3">
    <source>
        <dbReference type="ARBA" id="ARBA00001522"/>
    </source>
</evidence>
<feature type="active site" description="GMP-histidine intermediate" evidence="18">
    <location>
        <position position="47"/>
    </location>
</feature>
<comment type="pathway">
    <text evidence="6">Cofactor biosynthesis; adenosylcobalamin biosynthesis; adenosylcobalamin from cob(II)yrinate a,c-diamide: step 5/7.</text>
</comment>
<evidence type="ECO:0000256" key="4">
    <source>
        <dbReference type="ARBA" id="ARBA00003889"/>
    </source>
</evidence>
<dbReference type="EC" id="2.7.7.62" evidence="9"/>
<feature type="binding site" evidence="19">
    <location>
        <begin position="48"/>
        <end position="51"/>
    </location>
    <ligand>
        <name>GTP</name>
        <dbReference type="ChEBI" id="CHEBI:37565"/>
    </ligand>
</feature>
<dbReference type="EMBL" id="CAVN010000086">
    <property type="protein sequence ID" value="CDF57277.1"/>
    <property type="molecule type" value="Genomic_DNA"/>
</dbReference>
<evidence type="ECO:0000313" key="22">
    <source>
        <dbReference type="Proteomes" id="UP000014923"/>
    </source>
</evidence>
<comment type="catalytic activity">
    <reaction evidence="2">
        <text>adenosylcob(III)inamide phosphate + GTP + H(+) = adenosylcob(III)inamide-GDP + diphosphate</text>
        <dbReference type="Rhea" id="RHEA:22712"/>
        <dbReference type="ChEBI" id="CHEBI:15378"/>
        <dbReference type="ChEBI" id="CHEBI:33019"/>
        <dbReference type="ChEBI" id="CHEBI:37565"/>
        <dbReference type="ChEBI" id="CHEBI:58502"/>
        <dbReference type="ChEBI" id="CHEBI:60487"/>
        <dbReference type="EC" id="2.7.7.62"/>
    </reaction>
</comment>
<evidence type="ECO:0000256" key="11">
    <source>
        <dbReference type="ARBA" id="ARBA00022679"/>
    </source>
</evidence>
<comment type="caution">
    <text evidence="21">The sequence shown here is derived from an EMBL/GenBank/DDBJ whole genome shotgun (WGS) entry which is preliminary data.</text>
</comment>
<dbReference type="InterPro" id="IPR003203">
    <property type="entry name" value="CobU/CobP"/>
</dbReference>
<organism evidence="21 22">
    <name type="scientific">Thermobrachium celere DSM 8682</name>
    <dbReference type="NCBI Taxonomy" id="941824"/>
    <lineage>
        <taxon>Bacteria</taxon>
        <taxon>Bacillati</taxon>
        <taxon>Bacillota</taxon>
        <taxon>Clostridia</taxon>
        <taxon>Eubacteriales</taxon>
        <taxon>Clostridiaceae</taxon>
        <taxon>Thermobrachium</taxon>
    </lineage>
</organism>
<evidence type="ECO:0000313" key="21">
    <source>
        <dbReference type="EMBL" id="CDF57277.1"/>
    </source>
</evidence>
<dbReference type="GO" id="GO:0008820">
    <property type="term" value="F:cobinamide phosphate guanylyltransferase activity"/>
    <property type="evidence" value="ECO:0007669"/>
    <property type="project" value="UniProtKB-EC"/>
</dbReference>
<evidence type="ECO:0000256" key="13">
    <source>
        <dbReference type="ARBA" id="ARBA00022777"/>
    </source>
</evidence>
<keyword evidence="11 21" id="KW-0808">Transferase</keyword>
<dbReference type="OrthoDB" id="9799422at2"/>
<proteinExistence type="inferred from homology"/>
<dbReference type="GO" id="GO:0043752">
    <property type="term" value="F:adenosylcobinamide kinase activity"/>
    <property type="evidence" value="ECO:0007669"/>
    <property type="project" value="UniProtKB-EC"/>
</dbReference>
<dbReference type="Proteomes" id="UP000014923">
    <property type="component" value="Unassembled WGS sequence"/>
</dbReference>
<sequence length="178" mass="20150">MITLITGGVRSGKSSFAEGMFSGKEDVVYIATAVVEDEEMKERVRLHRLRRPDIWRTFEGYKGLKYAVGDEKNYLLDCVTNLISNIMFERTAGLEYIDDIAKKDVEDAVIDELNRLTEEVRKKEGNLVLVTNEVGYSIVPENNVARAFRDIQGRVNVRLGSLCDEVYLVVCGIPIKIK</sequence>
<dbReference type="UniPathway" id="UPA00148">
    <property type="reaction ID" value="UER00236"/>
</dbReference>
<evidence type="ECO:0000256" key="12">
    <source>
        <dbReference type="ARBA" id="ARBA00022741"/>
    </source>
</evidence>
<comment type="function">
    <text evidence="4">Catalyzes ATP-dependent phosphorylation of adenosylcobinamide and addition of GMP to adenosylcobinamide phosphate.</text>
</comment>
<dbReference type="Pfam" id="PF02283">
    <property type="entry name" value="CobU"/>
    <property type="match status" value="1"/>
</dbReference>
<feature type="coiled-coil region" evidence="20">
    <location>
        <begin position="106"/>
        <end position="133"/>
    </location>
</feature>
<reference evidence="21" key="1">
    <citation type="submission" date="2013-03" db="EMBL/GenBank/DDBJ databases">
        <title>Draft genome sequence of the hydrogen-ethanol-producing anaerobic alkalithermophilic Caloramator celere.</title>
        <authorList>
            <person name="Ciranna A."/>
            <person name="Larjo A."/>
            <person name="Kivisto A."/>
            <person name="Santala V."/>
            <person name="Roos C."/>
            <person name="Karp M."/>
        </authorList>
    </citation>
    <scope>NUCLEOTIDE SEQUENCE [LARGE SCALE GENOMIC DNA]</scope>
    <source>
        <strain evidence="21">DSM 8682</strain>
    </source>
</reference>
<feature type="binding site" evidence="19">
    <location>
        <position position="77"/>
    </location>
    <ligand>
        <name>GTP</name>
        <dbReference type="ChEBI" id="CHEBI:37565"/>
    </ligand>
</feature>
<dbReference type="SUPFAM" id="SSF52540">
    <property type="entry name" value="P-loop containing nucleoside triphosphate hydrolases"/>
    <property type="match status" value="1"/>
</dbReference>
<evidence type="ECO:0000256" key="1">
    <source>
        <dbReference type="ARBA" id="ARBA00000312"/>
    </source>
</evidence>
<name>R7RM80_9CLOT</name>
<dbReference type="CDD" id="cd00544">
    <property type="entry name" value="CobU"/>
    <property type="match status" value="1"/>
</dbReference>
<keyword evidence="22" id="KW-1185">Reference proteome</keyword>
<evidence type="ECO:0000256" key="8">
    <source>
        <dbReference type="ARBA" id="ARBA00012016"/>
    </source>
</evidence>
<evidence type="ECO:0000256" key="9">
    <source>
        <dbReference type="ARBA" id="ARBA00012523"/>
    </source>
</evidence>
<dbReference type="PANTHER" id="PTHR34848">
    <property type="match status" value="1"/>
</dbReference>
<comment type="pathway">
    <text evidence="5">Cofactor biosynthesis; adenosylcobalamin biosynthesis; adenosylcobalamin from cob(II)yrinate a,c-diamide: step 6/7.</text>
</comment>
<dbReference type="GO" id="GO:0009236">
    <property type="term" value="P:cobalamin biosynthetic process"/>
    <property type="evidence" value="ECO:0007669"/>
    <property type="project" value="UniProtKB-UniPathway"/>
</dbReference>
<dbReference type="EC" id="2.7.1.156" evidence="8"/>
<keyword evidence="15 19" id="KW-0342">GTP-binding</keyword>
<evidence type="ECO:0000256" key="7">
    <source>
        <dbReference type="ARBA" id="ARBA00007490"/>
    </source>
</evidence>
<evidence type="ECO:0000256" key="10">
    <source>
        <dbReference type="ARBA" id="ARBA00022573"/>
    </source>
</evidence>
<dbReference type="RefSeq" id="WP_018660282.1">
    <property type="nucleotide sequence ID" value="NZ_HF952018.1"/>
</dbReference>
<dbReference type="HOGENOM" id="CLU_094161_0_2_9"/>
<keyword evidence="14" id="KW-0067">ATP-binding</keyword>
<dbReference type="NCBIfam" id="NF004469">
    <property type="entry name" value="PRK05800.1"/>
    <property type="match status" value="1"/>
</dbReference>
<dbReference type="eggNOG" id="COG2087">
    <property type="taxonomic scope" value="Bacteria"/>
</dbReference>
<evidence type="ECO:0000256" key="17">
    <source>
        <dbReference type="ARBA" id="ARBA00030571"/>
    </source>
</evidence>
<dbReference type="InterPro" id="IPR027417">
    <property type="entry name" value="P-loop_NTPase"/>
</dbReference>
<dbReference type="Gene3D" id="3.40.50.300">
    <property type="entry name" value="P-loop containing nucleotide triphosphate hydrolases"/>
    <property type="match status" value="1"/>
</dbReference>
<feature type="binding site" evidence="19">
    <location>
        <begin position="7"/>
        <end position="14"/>
    </location>
    <ligand>
        <name>GTP</name>
        <dbReference type="ChEBI" id="CHEBI:37565"/>
    </ligand>
</feature>
<keyword evidence="21" id="KW-0548">Nucleotidyltransferase</keyword>
<keyword evidence="20" id="KW-0175">Coiled coil</keyword>